<sequence length="198" mass="22815">MNISYFLSYLSLFLSICFYCSHSYASNPGTLTVKFGQTTEDMFKATHPYAESVGVNKELGGNIYKEMPNENKEVNKDIVHEDLKSVFILFDQNKSLTALQLQFKNDCFSILSKFMEKKYSVIVKKTSLFGSNYMELYHDRVAIYLITPSFFSETSLLYIATDVRDEILKNLPKATLEDERETLNAILERSFTPNRVAR</sequence>
<dbReference type="Proteomes" id="UP001589792">
    <property type="component" value="Unassembled WGS sequence"/>
</dbReference>
<feature type="signal peptide" evidence="1">
    <location>
        <begin position="1"/>
        <end position="25"/>
    </location>
</feature>
<keyword evidence="1" id="KW-0732">Signal</keyword>
<protein>
    <submittedName>
        <fullName evidence="2">Uncharacterized protein</fullName>
    </submittedName>
</protein>
<organism evidence="2 3">
    <name type="scientific">Serratia aquatilis</name>
    <dbReference type="NCBI Taxonomy" id="1737515"/>
    <lineage>
        <taxon>Bacteria</taxon>
        <taxon>Pseudomonadati</taxon>
        <taxon>Pseudomonadota</taxon>
        <taxon>Gammaproteobacteria</taxon>
        <taxon>Enterobacterales</taxon>
        <taxon>Yersiniaceae</taxon>
        <taxon>Serratia</taxon>
    </lineage>
</organism>
<keyword evidence="3" id="KW-1185">Reference proteome</keyword>
<comment type="caution">
    <text evidence="2">The sequence shown here is derived from an EMBL/GenBank/DDBJ whole genome shotgun (WGS) entry which is preliminary data.</text>
</comment>
<dbReference type="RefSeq" id="WP_380672247.1">
    <property type="nucleotide sequence ID" value="NZ_CP173186.1"/>
</dbReference>
<reference evidence="2 3" key="1">
    <citation type="submission" date="2024-09" db="EMBL/GenBank/DDBJ databases">
        <authorList>
            <person name="Sun Q."/>
            <person name="Mori K."/>
        </authorList>
    </citation>
    <scope>NUCLEOTIDE SEQUENCE [LARGE SCALE GENOMIC DNA]</scope>
    <source>
        <strain evidence="2 3">CCM 8626</strain>
    </source>
</reference>
<evidence type="ECO:0000256" key="1">
    <source>
        <dbReference type="SAM" id="SignalP"/>
    </source>
</evidence>
<proteinExistence type="predicted"/>
<evidence type="ECO:0000313" key="3">
    <source>
        <dbReference type="Proteomes" id="UP001589792"/>
    </source>
</evidence>
<gene>
    <name evidence="2" type="ORF">ACFFJ3_01385</name>
</gene>
<dbReference type="EMBL" id="JBHLXG010000003">
    <property type="protein sequence ID" value="MFC0225176.1"/>
    <property type="molecule type" value="Genomic_DNA"/>
</dbReference>
<evidence type="ECO:0000313" key="2">
    <source>
        <dbReference type="EMBL" id="MFC0225176.1"/>
    </source>
</evidence>
<name>A0ABV6E8B6_9GAMM</name>
<accession>A0ABV6E8B6</accession>
<feature type="chain" id="PRO_5045218864" evidence="1">
    <location>
        <begin position="26"/>
        <end position="198"/>
    </location>
</feature>